<evidence type="ECO:0000313" key="3">
    <source>
        <dbReference type="Proteomes" id="UP001146120"/>
    </source>
</evidence>
<protein>
    <recommendedName>
        <fullName evidence="1">Reverse transcriptase domain-containing protein</fullName>
    </recommendedName>
</protein>
<dbReference type="Proteomes" id="UP001146120">
    <property type="component" value="Unassembled WGS sequence"/>
</dbReference>
<keyword evidence="3" id="KW-1185">Reference proteome</keyword>
<dbReference type="AlphaFoldDB" id="A0AAV2YL50"/>
<organism evidence="2 3">
    <name type="scientific">Lagenidium giganteum</name>
    <dbReference type="NCBI Taxonomy" id="4803"/>
    <lineage>
        <taxon>Eukaryota</taxon>
        <taxon>Sar</taxon>
        <taxon>Stramenopiles</taxon>
        <taxon>Oomycota</taxon>
        <taxon>Peronosporomycetes</taxon>
        <taxon>Pythiales</taxon>
        <taxon>Pythiaceae</taxon>
    </lineage>
</organism>
<reference evidence="2" key="1">
    <citation type="submission" date="2022-11" db="EMBL/GenBank/DDBJ databases">
        <authorList>
            <person name="Morgan W.R."/>
            <person name="Tartar A."/>
        </authorList>
    </citation>
    <scope>NUCLEOTIDE SEQUENCE</scope>
    <source>
        <strain evidence="2">ARSEF 373</strain>
    </source>
</reference>
<comment type="caution">
    <text evidence="2">The sequence shown here is derived from an EMBL/GenBank/DDBJ whole genome shotgun (WGS) entry which is preliminary data.</text>
</comment>
<proteinExistence type="predicted"/>
<accession>A0AAV2YL50</accession>
<dbReference type="Pfam" id="PF00078">
    <property type="entry name" value="RVT_1"/>
    <property type="match status" value="1"/>
</dbReference>
<dbReference type="EMBL" id="DAKRPA010000261">
    <property type="protein sequence ID" value="DAZ94236.1"/>
    <property type="molecule type" value="Genomic_DNA"/>
</dbReference>
<evidence type="ECO:0000313" key="2">
    <source>
        <dbReference type="EMBL" id="DAZ94236.1"/>
    </source>
</evidence>
<evidence type="ECO:0000259" key="1">
    <source>
        <dbReference type="Pfam" id="PF00078"/>
    </source>
</evidence>
<gene>
    <name evidence="2" type="ORF">N0F65_006052</name>
</gene>
<reference evidence="2" key="2">
    <citation type="journal article" date="2023" name="Microbiol Resour">
        <title>Decontamination and Annotation of the Draft Genome Sequence of the Oomycete Lagenidium giganteum ARSEF 373.</title>
        <authorList>
            <person name="Morgan W.R."/>
            <person name="Tartar A."/>
        </authorList>
    </citation>
    <scope>NUCLEOTIDE SEQUENCE</scope>
    <source>
        <strain evidence="2">ARSEF 373</strain>
    </source>
</reference>
<name>A0AAV2YL50_9STRA</name>
<dbReference type="PANTHER" id="PTHR19446">
    <property type="entry name" value="REVERSE TRANSCRIPTASES"/>
    <property type="match status" value="1"/>
</dbReference>
<sequence length="200" mass="22778">MKATRTSAPGLYGIGYDIIHKFRTALIPALVAGLQFSWRHSRSLATRNTGAMKRLYKRGNHHPTTELPICLQNGVFKIYASILSKRLARWKSANDRFCLSQIGFHDIDGCHEHNFVSSMLIDHARRNRDSLCIVWYDLRNAFGSVPTDLIWQTMTAIGVPGMFIDRWRDIYHNSFNAIINAADGQSDPIRHQVGVYHGRP</sequence>
<dbReference type="InterPro" id="IPR000477">
    <property type="entry name" value="RT_dom"/>
</dbReference>
<feature type="domain" description="Reverse transcriptase" evidence="1">
    <location>
        <begin position="68"/>
        <end position="168"/>
    </location>
</feature>